<feature type="region of interest" description="Disordered" evidence="1">
    <location>
        <begin position="263"/>
        <end position="304"/>
    </location>
</feature>
<dbReference type="AlphaFoldDB" id="A0A6G1FV74"/>
<reference evidence="3 5" key="1">
    <citation type="submission" date="2020-01" db="EMBL/GenBank/DDBJ databases">
        <authorList>
            <consortium name="DOE Joint Genome Institute"/>
            <person name="Haridas S."/>
            <person name="Albert R."/>
            <person name="Binder M."/>
            <person name="Bloem J."/>
            <person name="Labutti K."/>
            <person name="Salamov A."/>
            <person name="Andreopoulos B."/>
            <person name="Baker S.E."/>
            <person name="Barry K."/>
            <person name="Bills G."/>
            <person name="Bluhm B.H."/>
            <person name="Cannon C."/>
            <person name="Castanera R."/>
            <person name="Culley D.E."/>
            <person name="Daum C."/>
            <person name="Ezra D."/>
            <person name="Gonzalez J.B."/>
            <person name="Henrissat B."/>
            <person name="Kuo A."/>
            <person name="Liang C."/>
            <person name="Lipzen A."/>
            <person name="Lutzoni F."/>
            <person name="Magnuson J."/>
            <person name="Mondo S."/>
            <person name="Nolan M."/>
            <person name="Ohm R."/>
            <person name="Pangilinan J."/>
            <person name="Park H.-J."/>
            <person name="Ramirez L."/>
            <person name="Alfaro M."/>
            <person name="Sun H."/>
            <person name="Tritt A."/>
            <person name="Yoshinaga Y."/>
            <person name="Zwiers L.-H."/>
            <person name="Turgeon B.G."/>
            <person name="Goodwin S.B."/>
            <person name="Spatafora J.W."/>
            <person name="Crous P.W."/>
            <person name="Grigoriev I.V."/>
        </authorList>
    </citation>
    <scope>NUCLEOTIDE SEQUENCE</scope>
    <source>
        <strain evidence="3 5">CBS 781.70</strain>
    </source>
</reference>
<organism evidence="3">
    <name type="scientific">Eremomyces bilateralis CBS 781.70</name>
    <dbReference type="NCBI Taxonomy" id="1392243"/>
    <lineage>
        <taxon>Eukaryota</taxon>
        <taxon>Fungi</taxon>
        <taxon>Dikarya</taxon>
        <taxon>Ascomycota</taxon>
        <taxon>Pezizomycotina</taxon>
        <taxon>Dothideomycetes</taxon>
        <taxon>Dothideomycetes incertae sedis</taxon>
        <taxon>Eremomycetales</taxon>
        <taxon>Eremomycetaceae</taxon>
        <taxon>Eremomyces</taxon>
    </lineage>
</organism>
<proteinExistence type="predicted"/>
<evidence type="ECO:0000313" key="3">
    <source>
        <dbReference type="EMBL" id="KAF1809582.1"/>
    </source>
</evidence>
<sequence>MDPYQTIPQQRTALAVLHAVGSALLLLDCVLIIFSKSLKSTEVKVIFSLRIFFCIVTATLGVAGIAQDFEVAEKLRSASVLAFQLFQSSRDIVHEPEVNEWRRSIPEVHEPDVSERRRPIRDLVNRLKGFGWRWWAVILLAMAAVVAWTFSLLRNQPLRLTSHVSSFAVLALFSWFRACILQMAHHVYWPFLASPIAGIVVSALWVGISVSRGRMNRLGIVEQIDFWFQIASSTQFTVLTVLSTIVVATNMLRFIQKDSNSSTESLVGERQNYNQPKSRKLPMPESHAGTVLMTPQPATIRPRP</sequence>
<dbReference type="RefSeq" id="XP_033531213.1">
    <property type="nucleotide sequence ID" value="XM_033682954.1"/>
</dbReference>
<feature type="transmembrane region" description="Helical" evidence="2">
    <location>
        <begin position="46"/>
        <end position="66"/>
    </location>
</feature>
<gene>
    <name evidence="3 5" type="ORF">P152DRAFT_516532</name>
</gene>
<feature type="transmembrane region" description="Helical" evidence="2">
    <location>
        <begin position="187"/>
        <end position="206"/>
    </location>
</feature>
<evidence type="ECO:0000313" key="5">
    <source>
        <dbReference type="RefSeq" id="XP_033531213.1"/>
    </source>
</evidence>
<keyword evidence="2" id="KW-0812">Transmembrane</keyword>
<dbReference type="GeneID" id="54423524"/>
<feature type="transmembrane region" description="Helical" evidence="2">
    <location>
        <begin position="12"/>
        <end position="34"/>
    </location>
</feature>
<name>A0A6G1FV74_9PEZI</name>
<reference evidence="5" key="2">
    <citation type="submission" date="2020-04" db="EMBL/GenBank/DDBJ databases">
        <authorList>
            <consortium name="NCBI Genome Project"/>
        </authorList>
    </citation>
    <scope>NUCLEOTIDE SEQUENCE</scope>
    <source>
        <strain evidence="5">CBS 781.70</strain>
    </source>
</reference>
<evidence type="ECO:0000313" key="4">
    <source>
        <dbReference type="Proteomes" id="UP000504638"/>
    </source>
</evidence>
<keyword evidence="2" id="KW-1133">Transmembrane helix</keyword>
<feature type="transmembrane region" description="Helical" evidence="2">
    <location>
        <begin position="226"/>
        <end position="248"/>
    </location>
</feature>
<reference evidence="5" key="3">
    <citation type="submission" date="2025-04" db="UniProtKB">
        <authorList>
            <consortium name="RefSeq"/>
        </authorList>
    </citation>
    <scope>IDENTIFICATION</scope>
    <source>
        <strain evidence="5">CBS 781.70</strain>
    </source>
</reference>
<feature type="transmembrane region" description="Helical" evidence="2">
    <location>
        <begin position="160"/>
        <end position="180"/>
    </location>
</feature>
<evidence type="ECO:0000256" key="1">
    <source>
        <dbReference type="SAM" id="MobiDB-lite"/>
    </source>
</evidence>
<feature type="compositionally biased region" description="Polar residues" evidence="1">
    <location>
        <begin position="263"/>
        <end position="276"/>
    </location>
</feature>
<keyword evidence="2" id="KW-0472">Membrane</keyword>
<protein>
    <submittedName>
        <fullName evidence="3 5">Uncharacterized protein</fullName>
    </submittedName>
</protein>
<evidence type="ECO:0000256" key="2">
    <source>
        <dbReference type="SAM" id="Phobius"/>
    </source>
</evidence>
<keyword evidence="4" id="KW-1185">Reference proteome</keyword>
<dbReference type="EMBL" id="ML975171">
    <property type="protein sequence ID" value="KAF1809582.1"/>
    <property type="molecule type" value="Genomic_DNA"/>
</dbReference>
<dbReference type="Proteomes" id="UP000504638">
    <property type="component" value="Unplaced"/>
</dbReference>
<feature type="transmembrane region" description="Helical" evidence="2">
    <location>
        <begin position="134"/>
        <end position="154"/>
    </location>
</feature>
<accession>A0A6G1FV74</accession>